<feature type="chain" id="PRO_5046074948" evidence="1">
    <location>
        <begin position="19"/>
        <end position="578"/>
    </location>
</feature>
<evidence type="ECO:0000313" key="3">
    <source>
        <dbReference type="EMBL" id="MCV9388555.1"/>
    </source>
</evidence>
<keyword evidence="1" id="KW-0732">Signal</keyword>
<dbReference type="EMBL" id="JAOYOD010000001">
    <property type="protein sequence ID" value="MCV9388555.1"/>
    <property type="molecule type" value="Genomic_DNA"/>
</dbReference>
<name>A0ABT3CXY6_9BACT</name>
<sequence>MRKFFILLLLCPVFLVQAQEKQTVEANYYVGEDGKLYWHGKKPVYIFIADNPDGNNAVKLKSENQAQYTNPLYLDTEGVNYIRSNWAADSELNQISPKIELLFEVYRDSEAPVTKVSLDGASYYKNSEGKQYFGKGLKLAATANDRHSGVQKTFYSINNAPFSTYSEAVALSQGQKYDVKIYSADNTGNVEAIQMFNFEVDMVAPKSKYTAEKDYSGMIFSPRTLIKISAEDLASGVKSIKYKIDEGTERAFGTQIGLSQLSEGDHSIKFFAVDQVGNQETEQSINFYLDKTVPEVEATIVGDQYQSRGRVFISTRTKVKLTAEDNKAGVKEIKYSLNGGEIQTYYEPFAIEKGNGSQVVTYFATDNVNNTFEGKLEDKGLSRAALNIDMSPPEVNYSFSGKKYISRDTAFITSQSTIDLSATDNDSGVKNIGYKINGETGQDYEGPIKIAEEGYYNIDFYATDQVNNRNTKNFAFVVDNTGPAIENIISMESIGTIELDDKPGKQIKVYSSGTKLFLGATDKVLDTDKIYYTIDGKPEVEYTKPITLSSKGLVTYSIRATDKLGNETKSEVFEIFIK</sequence>
<dbReference type="InterPro" id="IPR058094">
    <property type="entry name" value="Ig-like_OmpL47-like"/>
</dbReference>
<evidence type="ECO:0000259" key="2">
    <source>
        <dbReference type="Pfam" id="PF13750"/>
    </source>
</evidence>
<proteinExistence type="predicted"/>
<dbReference type="RefSeq" id="WP_264139428.1">
    <property type="nucleotide sequence ID" value="NZ_JAOYOD010000001.1"/>
</dbReference>
<protein>
    <submittedName>
        <fullName evidence="3">Chitobiase/beta-hexosaminidase C-terminal domain-containing protein</fullName>
    </submittedName>
</protein>
<organism evidence="3 4">
    <name type="scientific">Reichenbachiella ulvae</name>
    <dbReference type="NCBI Taxonomy" id="2980104"/>
    <lineage>
        <taxon>Bacteria</taxon>
        <taxon>Pseudomonadati</taxon>
        <taxon>Bacteroidota</taxon>
        <taxon>Cytophagia</taxon>
        <taxon>Cytophagales</taxon>
        <taxon>Reichenbachiellaceae</taxon>
        <taxon>Reichenbachiella</taxon>
    </lineage>
</organism>
<keyword evidence="4" id="KW-1185">Reference proteome</keyword>
<dbReference type="Gene3D" id="3.30.1920.20">
    <property type="match status" value="1"/>
</dbReference>
<dbReference type="Proteomes" id="UP001300692">
    <property type="component" value="Unassembled WGS sequence"/>
</dbReference>
<evidence type="ECO:0000313" key="4">
    <source>
        <dbReference type="Proteomes" id="UP001300692"/>
    </source>
</evidence>
<dbReference type="InterPro" id="IPR022038">
    <property type="entry name" value="Ig-like_bact"/>
</dbReference>
<reference evidence="3 4" key="1">
    <citation type="submission" date="2022-10" db="EMBL/GenBank/DDBJ databases">
        <title>Comparative genomics and taxonomic characterization of three novel marine species of genus Reichenbachiella exhibiting antioxidant and polysaccharide degradation activities.</title>
        <authorList>
            <person name="Muhammad N."/>
            <person name="Lee Y.-J."/>
            <person name="Ko J."/>
            <person name="Kim S.-G."/>
        </authorList>
    </citation>
    <scope>NUCLEOTIDE SEQUENCE [LARGE SCALE GENOMIC DNA]</scope>
    <source>
        <strain evidence="3 4">ABR2-5</strain>
    </source>
</reference>
<evidence type="ECO:0000256" key="1">
    <source>
        <dbReference type="SAM" id="SignalP"/>
    </source>
</evidence>
<accession>A0ABT3CXY6</accession>
<dbReference type="Pfam" id="PF13750">
    <property type="entry name" value="Big_3_3"/>
    <property type="match status" value="1"/>
</dbReference>
<comment type="caution">
    <text evidence="3">The sequence shown here is derived from an EMBL/GenBank/DDBJ whole genome shotgun (WGS) entry which is preliminary data.</text>
</comment>
<dbReference type="NCBIfam" id="NF047446">
    <property type="entry name" value="barrel_OmpL47"/>
    <property type="match status" value="5"/>
</dbReference>
<gene>
    <name evidence="3" type="ORF">N7U62_17855</name>
</gene>
<feature type="signal peptide" evidence="1">
    <location>
        <begin position="1"/>
        <end position="18"/>
    </location>
</feature>
<feature type="domain" description="Ig-like" evidence="2">
    <location>
        <begin position="257"/>
        <end position="340"/>
    </location>
</feature>